<dbReference type="EMBL" id="PDLM01000013">
    <property type="protein sequence ID" value="RDW63582.1"/>
    <property type="molecule type" value="Genomic_DNA"/>
</dbReference>
<dbReference type="PANTHER" id="PTHR43544">
    <property type="entry name" value="SHORT-CHAIN DEHYDROGENASE/REDUCTASE"/>
    <property type="match status" value="1"/>
</dbReference>
<evidence type="ECO:0000256" key="3">
    <source>
        <dbReference type="ARBA" id="ARBA00023002"/>
    </source>
</evidence>
<evidence type="ECO:0000313" key="5">
    <source>
        <dbReference type="EMBL" id="RDW63582.1"/>
    </source>
</evidence>
<dbReference type="OrthoDB" id="9876299at2759"/>
<reference evidence="5 6" key="1">
    <citation type="journal article" date="2018" name="IMA Fungus">
        <title>IMA Genome-F 9: Draft genome sequence of Annulohypoxylon stygium, Aspergillus mulundensis, Berkeleyomyces basicola (syn. Thielaviopsis basicola), Ceratocystis smalleyi, two Cercospora beticola strains, Coleophoma cylindrospora, Fusarium fracticaudum, Phialophora cf. hyalina, and Morchella septimelata.</title>
        <authorList>
            <person name="Wingfield B.D."/>
            <person name="Bills G.F."/>
            <person name="Dong Y."/>
            <person name="Huang W."/>
            <person name="Nel W.J."/>
            <person name="Swalarsk-Parry B.S."/>
            <person name="Vaghefi N."/>
            <person name="Wilken P.M."/>
            <person name="An Z."/>
            <person name="de Beer Z.W."/>
            <person name="De Vos L."/>
            <person name="Chen L."/>
            <person name="Duong T.A."/>
            <person name="Gao Y."/>
            <person name="Hammerbacher A."/>
            <person name="Kikkert J.R."/>
            <person name="Li Y."/>
            <person name="Li H."/>
            <person name="Li K."/>
            <person name="Li Q."/>
            <person name="Liu X."/>
            <person name="Ma X."/>
            <person name="Naidoo K."/>
            <person name="Pethybridge S.J."/>
            <person name="Sun J."/>
            <person name="Steenkamp E.T."/>
            <person name="van der Nest M.A."/>
            <person name="van Wyk S."/>
            <person name="Wingfield M.J."/>
            <person name="Xiong C."/>
            <person name="Yue Q."/>
            <person name="Zhang X."/>
        </authorList>
    </citation>
    <scope>NUCLEOTIDE SEQUENCE [LARGE SCALE GENOMIC DNA]</scope>
    <source>
        <strain evidence="5 6">BP6252</strain>
    </source>
</reference>
<gene>
    <name evidence="5" type="ORF">BP6252_11127</name>
</gene>
<dbReference type="PRINTS" id="PR00080">
    <property type="entry name" value="SDRFAMILY"/>
</dbReference>
<dbReference type="GO" id="GO:0005737">
    <property type="term" value="C:cytoplasm"/>
    <property type="evidence" value="ECO:0007669"/>
    <property type="project" value="TreeGrafter"/>
</dbReference>
<sequence length="232" mass="24463">MPTYVVTGAARGIGLGLVTQLLDAGQTVVAAIRSATPSEGLSKLASTHTSQLFILQCDLASADSVKAFGQELAKKISSVDVLINNAGICTIPEDETPSNLQPRIITEQFNINVIGTLLVTDAVEPLFHAGTKIINISSFMASMETVLSMAMENGTSYGISKAALNMLTVNQALHYTECIVVAIDPGTVATDMNPEGESTVADCAAKMLAVESRLKIEDTGSFLSLEGTKRPW</sequence>
<comment type="caution">
    <text evidence="5">The sequence shown here is derived from an EMBL/GenBank/DDBJ whole genome shotgun (WGS) entry which is preliminary data.</text>
</comment>
<keyword evidence="3" id="KW-0560">Oxidoreductase</keyword>
<accession>A0A3D8QP60</accession>
<dbReference type="InterPro" id="IPR036291">
    <property type="entry name" value="NAD(P)-bd_dom_sf"/>
</dbReference>
<protein>
    <submittedName>
        <fullName evidence="5">Uncharacterized protein</fullName>
    </submittedName>
</protein>
<dbReference type="Pfam" id="PF00106">
    <property type="entry name" value="adh_short"/>
    <property type="match status" value="1"/>
</dbReference>
<organism evidence="5 6">
    <name type="scientific">Coleophoma cylindrospora</name>
    <dbReference type="NCBI Taxonomy" id="1849047"/>
    <lineage>
        <taxon>Eukaryota</taxon>
        <taxon>Fungi</taxon>
        <taxon>Dikarya</taxon>
        <taxon>Ascomycota</taxon>
        <taxon>Pezizomycotina</taxon>
        <taxon>Leotiomycetes</taxon>
        <taxon>Helotiales</taxon>
        <taxon>Dermateaceae</taxon>
        <taxon>Coleophoma</taxon>
    </lineage>
</organism>
<name>A0A3D8QP60_9HELO</name>
<proteinExistence type="inferred from homology"/>
<keyword evidence="2" id="KW-0521">NADP</keyword>
<dbReference type="Proteomes" id="UP000256645">
    <property type="component" value="Unassembled WGS sequence"/>
</dbReference>
<dbReference type="SUPFAM" id="SSF51735">
    <property type="entry name" value="NAD(P)-binding Rossmann-fold domains"/>
    <property type="match status" value="1"/>
</dbReference>
<evidence type="ECO:0000256" key="4">
    <source>
        <dbReference type="RuleBase" id="RU000363"/>
    </source>
</evidence>
<dbReference type="CDD" id="cd05325">
    <property type="entry name" value="carb_red_sniffer_like_SDR_c"/>
    <property type="match status" value="1"/>
</dbReference>
<dbReference type="InterPro" id="IPR002347">
    <property type="entry name" value="SDR_fam"/>
</dbReference>
<evidence type="ECO:0000256" key="1">
    <source>
        <dbReference type="ARBA" id="ARBA00006484"/>
    </source>
</evidence>
<dbReference type="InterPro" id="IPR051468">
    <property type="entry name" value="Fungal_SecMetab_SDRs"/>
</dbReference>
<evidence type="ECO:0000256" key="2">
    <source>
        <dbReference type="ARBA" id="ARBA00022857"/>
    </source>
</evidence>
<dbReference type="PANTHER" id="PTHR43544:SF7">
    <property type="entry name" value="NADB-LER2"/>
    <property type="match status" value="1"/>
</dbReference>
<dbReference type="AlphaFoldDB" id="A0A3D8QP60"/>
<evidence type="ECO:0000313" key="6">
    <source>
        <dbReference type="Proteomes" id="UP000256645"/>
    </source>
</evidence>
<keyword evidence="6" id="KW-1185">Reference proteome</keyword>
<dbReference type="Gene3D" id="3.40.50.720">
    <property type="entry name" value="NAD(P)-binding Rossmann-like Domain"/>
    <property type="match status" value="1"/>
</dbReference>
<dbReference type="GO" id="GO:0016491">
    <property type="term" value="F:oxidoreductase activity"/>
    <property type="evidence" value="ECO:0007669"/>
    <property type="project" value="UniProtKB-KW"/>
</dbReference>
<dbReference type="PRINTS" id="PR00081">
    <property type="entry name" value="GDHRDH"/>
</dbReference>
<comment type="similarity">
    <text evidence="1 4">Belongs to the short-chain dehydrogenases/reductases (SDR) family.</text>
</comment>